<evidence type="ECO:0000256" key="11">
    <source>
        <dbReference type="ARBA" id="ARBA00042772"/>
    </source>
</evidence>
<protein>
    <recommendedName>
        <fullName evidence="10">FKBP-type peptidyl-prolyl cis-trans isomerase SlyD</fullName>
        <ecNumber evidence="4">5.2.1.8</ecNumber>
    </recommendedName>
    <alternativeName>
        <fullName evidence="11">Metallochaperone SlyD</fullName>
    </alternativeName>
</protein>
<name>A0A7V6A1E2_9BACT</name>
<keyword evidence="5" id="KW-0963">Cytoplasm</keyword>
<comment type="similarity">
    <text evidence="3">Belongs to the FKBP-type PPIase family.</text>
</comment>
<keyword evidence="6" id="KW-0697">Rotamase</keyword>
<dbReference type="PANTHER" id="PTHR47861:SF3">
    <property type="entry name" value="FKBP-TYPE PEPTIDYL-PROLYL CIS-TRANS ISOMERASE SLYD"/>
    <property type="match status" value="1"/>
</dbReference>
<accession>A0A7V6A1E2</accession>
<dbReference type="PANTHER" id="PTHR47861">
    <property type="entry name" value="FKBP-TYPE PEPTIDYL-PROLYL CIS-TRANS ISOMERASE SLYD"/>
    <property type="match status" value="1"/>
</dbReference>
<gene>
    <name evidence="13" type="ORF">ENV52_00345</name>
</gene>
<evidence type="ECO:0000256" key="5">
    <source>
        <dbReference type="ARBA" id="ARBA00022490"/>
    </source>
</evidence>
<organism evidence="13">
    <name type="scientific">Desulfobacca acetoxidans</name>
    <dbReference type="NCBI Taxonomy" id="60893"/>
    <lineage>
        <taxon>Bacteria</taxon>
        <taxon>Pseudomonadati</taxon>
        <taxon>Thermodesulfobacteriota</taxon>
        <taxon>Desulfobaccia</taxon>
        <taxon>Desulfobaccales</taxon>
        <taxon>Desulfobaccaceae</taxon>
        <taxon>Desulfobacca</taxon>
    </lineage>
</organism>
<dbReference type="SUPFAM" id="SSF54534">
    <property type="entry name" value="FKBP-like"/>
    <property type="match status" value="1"/>
</dbReference>
<proteinExistence type="inferred from homology"/>
<dbReference type="InterPro" id="IPR046357">
    <property type="entry name" value="PPIase_dom_sf"/>
</dbReference>
<evidence type="ECO:0000256" key="9">
    <source>
        <dbReference type="ARBA" id="ARBA00037071"/>
    </source>
</evidence>
<feature type="domain" description="PPIase FKBP-type" evidence="12">
    <location>
        <begin position="3"/>
        <end position="72"/>
    </location>
</feature>
<comment type="function">
    <text evidence="9">Also involved in hydrogenase metallocenter assembly, probably by participating in the nickel insertion step. This function in hydrogenase biosynthesis requires chaperone activity and the presence of the metal-binding domain, but not PPIase activity.</text>
</comment>
<keyword evidence="7" id="KW-0143">Chaperone</keyword>
<evidence type="ECO:0000256" key="4">
    <source>
        <dbReference type="ARBA" id="ARBA00013194"/>
    </source>
</evidence>
<evidence type="ECO:0000256" key="3">
    <source>
        <dbReference type="ARBA" id="ARBA00006577"/>
    </source>
</evidence>
<dbReference type="GO" id="GO:0042026">
    <property type="term" value="P:protein refolding"/>
    <property type="evidence" value="ECO:0007669"/>
    <property type="project" value="UniProtKB-ARBA"/>
</dbReference>
<evidence type="ECO:0000313" key="13">
    <source>
        <dbReference type="EMBL" id="HHS28138.1"/>
    </source>
</evidence>
<dbReference type="GO" id="GO:0003755">
    <property type="term" value="F:peptidyl-prolyl cis-trans isomerase activity"/>
    <property type="evidence" value="ECO:0007669"/>
    <property type="project" value="UniProtKB-KW"/>
</dbReference>
<comment type="subcellular location">
    <subcellularLocation>
        <location evidence="2">Cytoplasm</location>
    </subcellularLocation>
</comment>
<evidence type="ECO:0000256" key="7">
    <source>
        <dbReference type="ARBA" id="ARBA00023186"/>
    </source>
</evidence>
<sequence length="163" mass="18162">MKVTPTSFVTIDYVIRSGENEYYPRSGEPEELSFCLGWGLMPGPLEEAMVGMTANEQKTVRLSPQDAFGEIDDSLIHEVPREEFDPEANPEPGDVFETTDEEGHTAYFIVKDLRPESVVIDFNHPLAGKEVEFAITLKDVREATPEDIQGCSCSCDGSHSHEH</sequence>
<evidence type="ECO:0000256" key="8">
    <source>
        <dbReference type="ARBA" id="ARBA00023235"/>
    </source>
</evidence>
<dbReference type="EMBL" id="DTGR01000008">
    <property type="protein sequence ID" value="HHS28138.1"/>
    <property type="molecule type" value="Genomic_DNA"/>
</dbReference>
<dbReference type="InterPro" id="IPR001179">
    <property type="entry name" value="PPIase_FKBP_dom"/>
</dbReference>
<dbReference type="Gene3D" id="3.10.50.40">
    <property type="match status" value="1"/>
</dbReference>
<evidence type="ECO:0000256" key="10">
    <source>
        <dbReference type="ARBA" id="ARBA00040015"/>
    </source>
</evidence>
<keyword evidence="8" id="KW-0413">Isomerase</keyword>
<dbReference type="EC" id="5.2.1.8" evidence="4"/>
<comment type="catalytic activity">
    <reaction evidence="1">
        <text>[protein]-peptidylproline (omega=180) = [protein]-peptidylproline (omega=0)</text>
        <dbReference type="Rhea" id="RHEA:16237"/>
        <dbReference type="Rhea" id="RHEA-COMP:10747"/>
        <dbReference type="Rhea" id="RHEA-COMP:10748"/>
        <dbReference type="ChEBI" id="CHEBI:83833"/>
        <dbReference type="ChEBI" id="CHEBI:83834"/>
        <dbReference type="EC" id="5.2.1.8"/>
    </reaction>
</comment>
<dbReference type="GO" id="GO:0005737">
    <property type="term" value="C:cytoplasm"/>
    <property type="evidence" value="ECO:0007669"/>
    <property type="project" value="UniProtKB-SubCell"/>
</dbReference>
<evidence type="ECO:0000259" key="12">
    <source>
        <dbReference type="Pfam" id="PF00254"/>
    </source>
</evidence>
<evidence type="ECO:0000256" key="2">
    <source>
        <dbReference type="ARBA" id="ARBA00004496"/>
    </source>
</evidence>
<dbReference type="Pfam" id="PF00254">
    <property type="entry name" value="FKBP_C"/>
    <property type="match status" value="1"/>
</dbReference>
<comment type="caution">
    <text evidence="13">The sequence shown here is derived from an EMBL/GenBank/DDBJ whole genome shotgun (WGS) entry which is preliminary data.</text>
</comment>
<reference evidence="13" key="1">
    <citation type="journal article" date="2020" name="mSystems">
        <title>Genome- and Community-Level Interaction Insights into Carbon Utilization and Element Cycling Functions of Hydrothermarchaeota in Hydrothermal Sediment.</title>
        <authorList>
            <person name="Zhou Z."/>
            <person name="Liu Y."/>
            <person name="Xu W."/>
            <person name="Pan J."/>
            <person name="Luo Z.H."/>
            <person name="Li M."/>
        </authorList>
    </citation>
    <scope>NUCLEOTIDE SEQUENCE [LARGE SCALE GENOMIC DNA]</scope>
    <source>
        <strain evidence="13">SpSt-767</strain>
    </source>
</reference>
<evidence type="ECO:0000256" key="6">
    <source>
        <dbReference type="ARBA" id="ARBA00023110"/>
    </source>
</evidence>
<dbReference type="AlphaFoldDB" id="A0A7V6A1E2"/>
<evidence type="ECO:0000256" key="1">
    <source>
        <dbReference type="ARBA" id="ARBA00000971"/>
    </source>
</evidence>